<dbReference type="InterPro" id="IPR032716">
    <property type="entry name" value="ACC_epsilon"/>
</dbReference>
<protein>
    <submittedName>
        <fullName evidence="2">SsfX1</fullName>
    </submittedName>
</protein>
<dbReference type="Pfam" id="PF13822">
    <property type="entry name" value="ACC_epsilon"/>
    <property type="match status" value="1"/>
</dbReference>
<reference evidence="2" key="1">
    <citation type="journal article" date="2009" name="J. Am. Chem. Soc.">
        <title>Biochemical analysis of the biosynthetic pathway of an anticancer tetracycline SF2575.</title>
        <authorList>
            <person name="Pickens L.B."/>
            <person name="Kim W."/>
            <person name="Wang P."/>
            <person name="Zhou H."/>
            <person name="Watanabe K."/>
            <person name="Gomi S."/>
            <person name="Tang Y."/>
        </authorList>
    </citation>
    <scope>NUCLEOTIDE SEQUENCE</scope>
    <source>
        <strain evidence="2">SF2575</strain>
    </source>
</reference>
<feature type="region of interest" description="Disordered" evidence="1">
    <location>
        <begin position="40"/>
        <end position="73"/>
    </location>
</feature>
<sequence>MSRSTDTATDRAGLEIRVERGHARPEELAALTAILLARAAAPAAGPAAPERATAAWRRRRHVPGLHTAHSWQG</sequence>
<evidence type="ECO:0000313" key="2">
    <source>
        <dbReference type="EMBL" id="ADE34514.1"/>
    </source>
</evidence>
<dbReference type="AlphaFoldDB" id="D6MSX7"/>
<accession>D6MSX7</accession>
<evidence type="ECO:0000256" key="1">
    <source>
        <dbReference type="SAM" id="MobiDB-lite"/>
    </source>
</evidence>
<name>D6MSX7_9ACTN</name>
<dbReference type="EMBL" id="GQ409537">
    <property type="protein sequence ID" value="ADE34514.1"/>
    <property type="molecule type" value="Genomic_DNA"/>
</dbReference>
<dbReference type="GO" id="GO:0004658">
    <property type="term" value="F:propionyl-CoA carboxylase activity"/>
    <property type="evidence" value="ECO:0007669"/>
    <property type="project" value="InterPro"/>
</dbReference>
<gene>
    <name evidence="2" type="primary">ssfX1</name>
</gene>
<proteinExistence type="predicted"/>
<feature type="compositionally biased region" description="Low complexity" evidence="1">
    <location>
        <begin position="40"/>
        <end position="55"/>
    </location>
</feature>
<organism evidence="2">
    <name type="scientific">Streptomyces sp. SF2575</name>
    <dbReference type="NCBI Taxonomy" id="746675"/>
    <lineage>
        <taxon>Bacteria</taxon>
        <taxon>Bacillati</taxon>
        <taxon>Actinomycetota</taxon>
        <taxon>Actinomycetes</taxon>
        <taxon>Kitasatosporales</taxon>
        <taxon>Streptomycetaceae</taxon>
        <taxon>Streptomyces</taxon>
    </lineage>
</organism>
<dbReference type="GO" id="GO:0003989">
    <property type="term" value="F:acetyl-CoA carboxylase activity"/>
    <property type="evidence" value="ECO:0007669"/>
    <property type="project" value="InterPro"/>
</dbReference>